<organism evidence="3">
    <name type="scientific">Coptotermes formosanus</name>
    <name type="common">Formosan subterranean termite</name>
    <dbReference type="NCBI Taxonomy" id="36987"/>
    <lineage>
        <taxon>Eukaryota</taxon>
        <taxon>Metazoa</taxon>
        <taxon>Ecdysozoa</taxon>
        <taxon>Arthropoda</taxon>
        <taxon>Hexapoda</taxon>
        <taxon>Insecta</taxon>
        <taxon>Pterygota</taxon>
        <taxon>Neoptera</taxon>
        <taxon>Polyneoptera</taxon>
        <taxon>Dictyoptera</taxon>
        <taxon>Blattodea</taxon>
        <taxon>Blattoidea</taxon>
        <taxon>Termitoidae</taxon>
        <taxon>Rhinotermitidae</taxon>
        <taxon>Coptotermes</taxon>
    </lineage>
</organism>
<dbReference type="CDD" id="cd01617">
    <property type="entry name" value="DCX"/>
    <property type="match status" value="1"/>
</dbReference>
<dbReference type="GO" id="GO:0035556">
    <property type="term" value="P:intracellular signal transduction"/>
    <property type="evidence" value="ECO:0007669"/>
    <property type="project" value="InterPro"/>
</dbReference>
<proteinExistence type="evidence at transcript level"/>
<feature type="domain" description="Doublecortin" evidence="2">
    <location>
        <begin position="42"/>
        <end position="110"/>
    </location>
</feature>
<dbReference type="Gene3D" id="3.10.20.230">
    <property type="entry name" value="Doublecortin domain"/>
    <property type="match status" value="1"/>
</dbReference>
<sequence>MGVQMTAGAKKVQGNPKAFDNRGVEKPPSCLFWNMAEKNCDGVSVQIKSTMFRKWDQLLSHLATKVGCGGGVRALYSPSGKQYKEISELTDGLDVVVCGTGIMFKQSDIPLKLQAKVTKT</sequence>
<dbReference type="InterPro" id="IPR036572">
    <property type="entry name" value="Doublecortin_dom_sf"/>
</dbReference>
<dbReference type="InterPro" id="IPR003533">
    <property type="entry name" value="Doublecortin_dom"/>
</dbReference>
<dbReference type="AlphaFoldDB" id="R4UWA9"/>
<reference evidence="3" key="1">
    <citation type="submission" date="2013-03" db="EMBL/GenBank/DDBJ databases">
        <title>Immune-Related transcriptome of Coptotermes formosanus Shiraki workers: the defense mechanism.</title>
        <authorList>
            <person name="Hussain A."/>
            <person name="Li Y.F."/>
            <person name="Wen S.Y."/>
        </authorList>
    </citation>
    <scope>NUCLEOTIDE SEQUENCE</scope>
</reference>
<protein>
    <submittedName>
        <fullName evidence="3">Ubiquitin-like protein</fullName>
    </submittedName>
</protein>
<name>R4UWA9_COPFO</name>
<dbReference type="PROSITE" id="PS50309">
    <property type="entry name" value="DC"/>
    <property type="match status" value="1"/>
</dbReference>
<feature type="region of interest" description="Disordered" evidence="1">
    <location>
        <begin position="1"/>
        <end position="24"/>
    </location>
</feature>
<evidence type="ECO:0000259" key="2">
    <source>
        <dbReference type="PROSITE" id="PS50309"/>
    </source>
</evidence>
<evidence type="ECO:0000256" key="1">
    <source>
        <dbReference type="SAM" id="MobiDB-lite"/>
    </source>
</evidence>
<dbReference type="Pfam" id="PF03607">
    <property type="entry name" value="DCX"/>
    <property type="match status" value="1"/>
</dbReference>
<dbReference type="EMBL" id="KC740722">
    <property type="protein sequence ID" value="AGM32546.1"/>
    <property type="molecule type" value="mRNA"/>
</dbReference>
<evidence type="ECO:0000313" key="3">
    <source>
        <dbReference type="EMBL" id="AGM32546.1"/>
    </source>
</evidence>
<accession>R4UWA9</accession>
<dbReference type="SUPFAM" id="SSF89837">
    <property type="entry name" value="Doublecortin (DC)"/>
    <property type="match status" value="1"/>
</dbReference>